<feature type="region of interest" description="Disordered" evidence="1">
    <location>
        <begin position="291"/>
        <end position="312"/>
    </location>
</feature>
<dbReference type="EMBL" id="BDIP01001168">
    <property type="protein sequence ID" value="GIQ83764.1"/>
    <property type="molecule type" value="Genomic_DNA"/>
</dbReference>
<dbReference type="GO" id="GO:0031593">
    <property type="term" value="F:polyubiquitin modification-dependent protein binding"/>
    <property type="evidence" value="ECO:0007669"/>
    <property type="project" value="TreeGrafter"/>
</dbReference>
<dbReference type="GO" id="GO:0005634">
    <property type="term" value="C:nucleus"/>
    <property type="evidence" value="ECO:0007669"/>
    <property type="project" value="TreeGrafter"/>
</dbReference>
<dbReference type="AlphaFoldDB" id="A0A9K3CY35"/>
<feature type="domain" description="SprT-like" evidence="2">
    <location>
        <begin position="93"/>
        <end position="254"/>
    </location>
</feature>
<dbReference type="InterPro" id="IPR044245">
    <property type="entry name" value="Spartan"/>
</dbReference>
<feature type="region of interest" description="Disordered" evidence="1">
    <location>
        <begin position="583"/>
        <end position="662"/>
    </location>
</feature>
<feature type="compositionally biased region" description="Basic and acidic residues" evidence="1">
    <location>
        <begin position="555"/>
        <end position="567"/>
    </location>
</feature>
<reference evidence="3 4" key="1">
    <citation type="journal article" date="2018" name="PLoS ONE">
        <title>The draft genome of Kipferlia bialata reveals reductive genome evolution in fornicate parasites.</title>
        <authorList>
            <person name="Tanifuji G."/>
            <person name="Takabayashi S."/>
            <person name="Kume K."/>
            <person name="Takagi M."/>
            <person name="Nakayama T."/>
            <person name="Kamikawa R."/>
            <person name="Inagaki Y."/>
            <person name="Hashimoto T."/>
        </authorList>
    </citation>
    <scope>NUCLEOTIDE SEQUENCE [LARGE SCALE GENOMIC DNA]</scope>
    <source>
        <strain evidence="3">NY0173</strain>
    </source>
</reference>
<dbReference type="GO" id="GO:0003697">
    <property type="term" value="F:single-stranded DNA binding"/>
    <property type="evidence" value="ECO:0007669"/>
    <property type="project" value="InterPro"/>
</dbReference>
<feature type="compositionally biased region" description="Basic and acidic residues" evidence="1">
    <location>
        <begin position="803"/>
        <end position="825"/>
    </location>
</feature>
<dbReference type="GO" id="GO:0006974">
    <property type="term" value="P:DNA damage response"/>
    <property type="evidence" value="ECO:0007669"/>
    <property type="project" value="InterPro"/>
</dbReference>
<feature type="compositionally biased region" description="Basic and acidic residues" evidence="1">
    <location>
        <begin position="637"/>
        <end position="646"/>
    </location>
</feature>
<evidence type="ECO:0000313" key="3">
    <source>
        <dbReference type="EMBL" id="GIQ83764.1"/>
    </source>
</evidence>
<feature type="region of interest" description="Disordered" evidence="1">
    <location>
        <begin position="546"/>
        <end position="567"/>
    </location>
</feature>
<name>A0A9K3CY35_9EUKA</name>
<keyword evidence="4" id="KW-1185">Reference proteome</keyword>
<evidence type="ECO:0000313" key="4">
    <source>
        <dbReference type="Proteomes" id="UP000265618"/>
    </source>
</evidence>
<evidence type="ECO:0000256" key="1">
    <source>
        <dbReference type="SAM" id="MobiDB-lite"/>
    </source>
</evidence>
<dbReference type="PANTHER" id="PTHR21220:SF0">
    <property type="entry name" value="DNA-DEPENDENT METALLOPROTEASE SPRTN"/>
    <property type="match status" value="1"/>
</dbReference>
<feature type="region of interest" description="Disordered" evidence="1">
    <location>
        <begin position="734"/>
        <end position="825"/>
    </location>
</feature>
<feature type="compositionally biased region" description="Basic and acidic residues" evidence="1">
    <location>
        <begin position="356"/>
        <end position="367"/>
    </location>
</feature>
<feature type="region of interest" description="Disordered" evidence="1">
    <location>
        <begin position="1"/>
        <end position="80"/>
    </location>
</feature>
<sequence>MPGKEGQGQRDRGREGRRGRVKEEHERVKLEGGGVKQEGGRARQRERDTHNSGGRRERERQTGCSAGASSSSGDGERGCSSECGIDNPLSPFVDLQELFQFCNEQYFRGMLSAVKVEWSSKRCTASAGLCICDPPITPGGPVNITIRISEPLHKYRPQSDLIETLLHEMIHAYLFVQGDYRHSHGPRFYAEMDRVNRESGGAMPSGTHHHDFEEEVNHYQSHIFMCPGCRHQYARAMNRWPDMCPTCLCEVVKIAEPVPSKGQKVKAYATPLPTREQLYKTGVQVQRHRHENDTAAAKAPKTPRLTPTPLHTPKYAANVPLVPTLDTIPVRKPAVSPVHVWKDFLSPRVQLVLRHTQREREREREASQAKSGDMGWLSPDPPSYQFPLAQYPPVGNTGPYPTVGGPHHTVANPYATTNVYPGGLAGGIQSYGYPYMAGAAGGLAWPGIGVGTGFPQGTVPGCIGGMGGVGEQGATGLQGTIDGLQNLLTQLQAVQAASGIDTQPPQPIVNPPDTPAAPYGYNNYAVQPVNAIRGAGGRTVGVGGIGRTVGGANKGPRERERELERERARRKRILAKVRDASAVAAGEAERRAPVHIPAPVPVRDTTRPAAIQPRVRPGPNSHGERTRGGAPGGGDGGRTEQRERGQRRPRARSTPSCGERERERYADIKVEKKEEVFPRYRPGHPRGRAVWGTRSVPIEEDAPVLDFTGSSQQAVKQEVKAEPIDVLTEVLDFSESVTLPTPFASPYAKRNACGKSGTRSKKAKRARDPQRPASTGRQTERRRERERDISGSLRRNRQMQTPVKRETDPRPEDREREREPKKDRG</sequence>
<gene>
    <name evidence="3" type="ORF">KIPB_005134</name>
</gene>
<comment type="caution">
    <text evidence="3">The sequence shown here is derived from an EMBL/GenBank/DDBJ whole genome shotgun (WGS) entry which is preliminary data.</text>
</comment>
<feature type="compositionally biased region" description="Basic and acidic residues" evidence="1">
    <location>
        <begin position="778"/>
        <end position="789"/>
    </location>
</feature>
<accession>A0A9K3CY35</accession>
<feature type="compositionally biased region" description="Basic and acidic residues" evidence="1">
    <location>
        <begin position="38"/>
        <end position="61"/>
    </location>
</feature>
<feature type="region of interest" description="Disordered" evidence="1">
    <location>
        <begin position="356"/>
        <end position="379"/>
    </location>
</feature>
<dbReference type="GO" id="GO:0004222">
    <property type="term" value="F:metalloendopeptidase activity"/>
    <property type="evidence" value="ECO:0007669"/>
    <property type="project" value="InterPro"/>
</dbReference>
<proteinExistence type="predicted"/>
<protein>
    <recommendedName>
        <fullName evidence="2">SprT-like domain-containing protein</fullName>
    </recommendedName>
</protein>
<feature type="compositionally biased region" description="Low complexity" evidence="1">
    <location>
        <begin position="294"/>
        <end position="312"/>
    </location>
</feature>
<dbReference type="Proteomes" id="UP000265618">
    <property type="component" value="Unassembled WGS sequence"/>
</dbReference>
<dbReference type="Pfam" id="PF10263">
    <property type="entry name" value="SprT-like"/>
    <property type="match status" value="1"/>
</dbReference>
<feature type="compositionally biased region" description="Basic and acidic residues" evidence="1">
    <location>
        <begin position="7"/>
        <end position="30"/>
    </location>
</feature>
<dbReference type="SMART" id="SM00731">
    <property type="entry name" value="SprT"/>
    <property type="match status" value="1"/>
</dbReference>
<dbReference type="InterPro" id="IPR006640">
    <property type="entry name" value="SprT-like_domain"/>
</dbReference>
<dbReference type="PANTHER" id="PTHR21220">
    <property type="entry name" value="DNA-DEPENDENT METALLOPROTEASE SPRTN"/>
    <property type="match status" value="1"/>
</dbReference>
<evidence type="ECO:0000259" key="2">
    <source>
        <dbReference type="SMART" id="SM00731"/>
    </source>
</evidence>
<dbReference type="OrthoDB" id="5236983at2759"/>
<organism evidence="3 4">
    <name type="scientific">Kipferlia bialata</name>
    <dbReference type="NCBI Taxonomy" id="797122"/>
    <lineage>
        <taxon>Eukaryota</taxon>
        <taxon>Metamonada</taxon>
        <taxon>Carpediemonas-like organisms</taxon>
        <taxon>Kipferlia</taxon>
    </lineage>
</organism>